<dbReference type="InterPro" id="IPR043502">
    <property type="entry name" value="DNA/RNA_pol_sf"/>
</dbReference>
<dbReference type="Proteomes" id="UP001445076">
    <property type="component" value="Unassembled WGS sequence"/>
</dbReference>
<dbReference type="AlphaFoldDB" id="A0AAW0Y725"/>
<sequence length="110" mass="12933">MGKYHYNHTPMGHCFASYAYTKRFNDLNEGIANKHMCTDNSLFYDVSFPKSFWYIGSFLGTCSKNGEVLHLEKFKFCQQEVKFLRFHLEWEGYQPTGNRLAAIRDFPILS</sequence>
<reference evidence="1 2" key="1">
    <citation type="journal article" date="2024" name="BMC Genomics">
        <title>Genome assembly of redclaw crayfish (Cherax quadricarinatus) provides insights into its immune adaptation and hypoxia tolerance.</title>
        <authorList>
            <person name="Liu Z."/>
            <person name="Zheng J."/>
            <person name="Li H."/>
            <person name="Fang K."/>
            <person name="Wang S."/>
            <person name="He J."/>
            <person name="Zhou D."/>
            <person name="Weng S."/>
            <person name="Chi M."/>
            <person name="Gu Z."/>
            <person name="He J."/>
            <person name="Li F."/>
            <person name="Wang M."/>
        </authorList>
    </citation>
    <scope>NUCLEOTIDE SEQUENCE [LARGE SCALE GENOMIC DNA]</scope>
    <source>
        <strain evidence="1">ZL_2023a</strain>
    </source>
</reference>
<evidence type="ECO:0000313" key="1">
    <source>
        <dbReference type="EMBL" id="KAK8747552.1"/>
    </source>
</evidence>
<accession>A0AAW0Y725</accession>
<dbReference type="Gene3D" id="3.30.70.270">
    <property type="match status" value="1"/>
</dbReference>
<dbReference type="GO" id="GO:0071897">
    <property type="term" value="P:DNA biosynthetic process"/>
    <property type="evidence" value="ECO:0007669"/>
    <property type="project" value="UniProtKB-ARBA"/>
</dbReference>
<dbReference type="EMBL" id="JARKIK010000014">
    <property type="protein sequence ID" value="KAK8747552.1"/>
    <property type="molecule type" value="Genomic_DNA"/>
</dbReference>
<proteinExistence type="predicted"/>
<gene>
    <name evidence="1" type="ORF">OTU49_016447</name>
</gene>
<dbReference type="Gene3D" id="3.10.10.10">
    <property type="entry name" value="HIV Type 1 Reverse Transcriptase, subunit A, domain 1"/>
    <property type="match status" value="1"/>
</dbReference>
<protein>
    <submittedName>
        <fullName evidence="1">Uncharacterized protein</fullName>
    </submittedName>
</protein>
<evidence type="ECO:0000313" key="2">
    <source>
        <dbReference type="Proteomes" id="UP001445076"/>
    </source>
</evidence>
<dbReference type="InterPro" id="IPR043128">
    <property type="entry name" value="Rev_trsase/Diguanyl_cyclase"/>
</dbReference>
<name>A0AAW0Y725_CHEQU</name>
<dbReference type="SUPFAM" id="SSF56672">
    <property type="entry name" value="DNA/RNA polymerases"/>
    <property type="match status" value="1"/>
</dbReference>
<organism evidence="1 2">
    <name type="scientific">Cherax quadricarinatus</name>
    <name type="common">Australian red claw crayfish</name>
    <dbReference type="NCBI Taxonomy" id="27406"/>
    <lineage>
        <taxon>Eukaryota</taxon>
        <taxon>Metazoa</taxon>
        <taxon>Ecdysozoa</taxon>
        <taxon>Arthropoda</taxon>
        <taxon>Crustacea</taxon>
        <taxon>Multicrustacea</taxon>
        <taxon>Malacostraca</taxon>
        <taxon>Eumalacostraca</taxon>
        <taxon>Eucarida</taxon>
        <taxon>Decapoda</taxon>
        <taxon>Pleocyemata</taxon>
        <taxon>Astacidea</taxon>
        <taxon>Parastacoidea</taxon>
        <taxon>Parastacidae</taxon>
        <taxon>Cherax</taxon>
    </lineage>
</organism>
<comment type="caution">
    <text evidence="1">The sequence shown here is derived from an EMBL/GenBank/DDBJ whole genome shotgun (WGS) entry which is preliminary data.</text>
</comment>
<keyword evidence="2" id="KW-1185">Reference proteome</keyword>